<evidence type="ECO:0000256" key="1">
    <source>
        <dbReference type="SAM" id="MobiDB-lite"/>
    </source>
</evidence>
<accession>A0A645ASS0</accession>
<gene>
    <name evidence="2" type="ORF">SDC9_102918</name>
</gene>
<name>A0A645ASS0_9ZZZZ</name>
<dbReference type="EMBL" id="VSSQ01015592">
    <property type="protein sequence ID" value="MPM56119.1"/>
    <property type="molecule type" value="Genomic_DNA"/>
</dbReference>
<reference evidence="2" key="1">
    <citation type="submission" date="2019-08" db="EMBL/GenBank/DDBJ databases">
        <authorList>
            <person name="Kucharzyk K."/>
            <person name="Murdoch R.W."/>
            <person name="Higgins S."/>
            <person name="Loffler F."/>
        </authorList>
    </citation>
    <scope>NUCLEOTIDE SEQUENCE</scope>
</reference>
<organism evidence="2">
    <name type="scientific">bioreactor metagenome</name>
    <dbReference type="NCBI Taxonomy" id="1076179"/>
    <lineage>
        <taxon>unclassified sequences</taxon>
        <taxon>metagenomes</taxon>
        <taxon>ecological metagenomes</taxon>
    </lineage>
</organism>
<sequence>MAARHAKARKEHGGTHGPDVVGQQPDGCRGEHGQQIGDAQHVVRVEAVHQPTQRDGAQRAAHLEASGDQRGHGDGGARASEQRRQPARQQVDHQQAHEERAPDHQRAP</sequence>
<proteinExistence type="predicted"/>
<protein>
    <submittedName>
        <fullName evidence="2">Uncharacterized protein</fullName>
    </submittedName>
</protein>
<dbReference type="AlphaFoldDB" id="A0A645ASS0"/>
<feature type="compositionally biased region" description="Basic residues" evidence="1">
    <location>
        <begin position="1"/>
        <end position="10"/>
    </location>
</feature>
<evidence type="ECO:0000313" key="2">
    <source>
        <dbReference type="EMBL" id="MPM56119.1"/>
    </source>
</evidence>
<feature type="region of interest" description="Disordered" evidence="1">
    <location>
        <begin position="1"/>
        <end position="108"/>
    </location>
</feature>
<comment type="caution">
    <text evidence="2">The sequence shown here is derived from an EMBL/GenBank/DDBJ whole genome shotgun (WGS) entry which is preliminary data.</text>
</comment>
<feature type="compositionally biased region" description="Basic and acidic residues" evidence="1">
    <location>
        <begin position="61"/>
        <end position="108"/>
    </location>
</feature>